<evidence type="ECO:0000313" key="12">
    <source>
        <dbReference type="Proteomes" id="UP000186868"/>
    </source>
</evidence>
<dbReference type="InterPro" id="IPR036286">
    <property type="entry name" value="LexA/Signal_pep-like_sf"/>
</dbReference>
<dbReference type="Pfam" id="PF10502">
    <property type="entry name" value="Peptidase_S26"/>
    <property type="match status" value="1"/>
</dbReference>
<feature type="domain" description="Peptidase S26" evidence="10">
    <location>
        <begin position="186"/>
        <end position="325"/>
    </location>
</feature>
<protein>
    <recommendedName>
        <fullName evidence="4 8">Signal peptidase I</fullName>
        <ecNumber evidence="4 8">3.4.21.89</ecNumber>
    </recommendedName>
</protein>
<comment type="catalytic activity">
    <reaction evidence="1 8">
        <text>Cleavage of hydrophobic, N-terminal signal or leader sequences from secreted and periplasmic proteins.</text>
        <dbReference type="EC" id="3.4.21.89"/>
    </reaction>
</comment>
<evidence type="ECO:0000256" key="3">
    <source>
        <dbReference type="ARBA" id="ARBA00009370"/>
    </source>
</evidence>
<dbReference type="AlphaFoldDB" id="A0A1U7H7N4"/>
<dbReference type="PROSITE" id="PS00760">
    <property type="entry name" value="SPASE_I_2"/>
    <property type="match status" value="1"/>
</dbReference>
<comment type="subcellular location">
    <subcellularLocation>
        <location evidence="2">Cell membrane</location>
        <topology evidence="2">Single-pass type II membrane protein</topology>
    </subcellularLocation>
    <subcellularLocation>
        <location evidence="9">Membrane</location>
        <topology evidence="9">Single-pass type II membrane protein</topology>
    </subcellularLocation>
</comment>
<evidence type="ECO:0000256" key="6">
    <source>
        <dbReference type="ARBA" id="ARBA00022801"/>
    </source>
</evidence>
<dbReference type="CDD" id="cd06530">
    <property type="entry name" value="S26_SPase_I"/>
    <property type="match status" value="1"/>
</dbReference>
<dbReference type="SUPFAM" id="SSF51306">
    <property type="entry name" value="LexA/Signal peptidase"/>
    <property type="match status" value="1"/>
</dbReference>
<keyword evidence="8" id="KW-1133">Transmembrane helix</keyword>
<dbReference type="InterPro" id="IPR019533">
    <property type="entry name" value="Peptidase_S26"/>
</dbReference>
<dbReference type="STRING" id="1921803.NIES593_22030"/>
<dbReference type="GO" id="GO:0005886">
    <property type="term" value="C:plasma membrane"/>
    <property type="evidence" value="ECO:0007669"/>
    <property type="project" value="UniProtKB-SubCell"/>
</dbReference>
<dbReference type="GO" id="GO:0006465">
    <property type="term" value="P:signal peptide processing"/>
    <property type="evidence" value="ECO:0007669"/>
    <property type="project" value="InterPro"/>
</dbReference>
<gene>
    <name evidence="11" type="ORF">NIES593_22030</name>
</gene>
<feature type="active site" evidence="7">
    <location>
        <position position="193"/>
    </location>
</feature>
<accession>A0A1U7H7N4</accession>
<evidence type="ECO:0000256" key="9">
    <source>
        <dbReference type="RuleBase" id="RU362042"/>
    </source>
</evidence>
<evidence type="ECO:0000256" key="8">
    <source>
        <dbReference type="RuleBase" id="RU003993"/>
    </source>
</evidence>
<evidence type="ECO:0000256" key="1">
    <source>
        <dbReference type="ARBA" id="ARBA00000677"/>
    </source>
</evidence>
<keyword evidence="8" id="KW-0472">Membrane</keyword>
<feature type="transmembrane region" description="Helical" evidence="8">
    <location>
        <begin position="159"/>
        <end position="178"/>
    </location>
</feature>
<evidence type="ECO:0000256" key="2">
    <source>
        <dbReference type="ARBA" id="ARBA00004401"/>
    </source>
</evidence>
<feature type="transmembrane region" description="Helical" evidence="8">
    <location>
        <begin position="17"/>
        <end position="36"/>
    </location>
</feature>
<dbReference type="GO" id="GO:0009003">
    <property type="term" value="F:signal peptidase activity"/>
    <property type="evidence" value="ECO:0007669"/>
    <property type="project" value="UniProtKB-EC"/>
</dbReference>
<dbReference type="PROSITE" id="PS00761">
    <property type="entry name" value="SPASE_I_3"/>
    <property type="match status" value="1"/>
</dbReference>
<dbReference type="EC" id="3.4.21.89" evidence="4 8"/>
<dbReference type="GO" id="GO:0004252">
    <property type="term" value="F:serine-type endopeptidase activity"/>
    <property type="evidence" value="ECO:0007669"/>
    <property type="project" value="InterPro"/>
</dbReference>
<comment type="caution">
    <text evidence="11">The sequence shown here is derived from an EMBL/GenBank/DDBJ whole genome shotgun (WGS) entry which is preliminary data.</text>
</comment>
<keyword evidence="5 8" id="KW-0645">Protease</keyword>
<feature type="active site" evidence="7">
    <location>
        <position position="245"/>
    </location>
</feature>
<dbReference type="InterPro" id="IPR019757">
    <property type="entry name" value="Pept_S26A_signal_pept_1_Lys-AS"/>
</dbReference>
<dbReference type="InterPro" id="IPR019756">
    <property type="entry name" value="Pept_S26A_signal_pept_1_Ser-AS"/>
</dbReference>
<evidence type="ECO:0000256" key="5">
    <source>
        <dbReference type="ARBA" id="ARBA00022670"/>
    </source>
</evidence>
<feature type="transmembrane region" description="Helical" evidence="8">
    <location>
        <begin position="127"/>
        <end position="147"/>
    </location>
</feature>
<keyword evidence="8" id="KW-0812">Transmembrane</keyword>
<dbReference type="OrthoDB" id="9802919at2"/>
<dbReference type="PRINTS" id="PR00727">
    <property type="entry name" value="LEADERPTASE"/>
</dbReference>
<keyword evidence="6 8" id="KW-0378">Hydrolase</keyword>
<dbReference type="PANTHER" id="PTHR43390:SF1">
    <property type="entry name" value="CHLOROPLAST PROCESSING PEPTIDASE"/>
    <property type="match status" value="1"/>
</dbReference>
<sequence>MFFPGIGQFYAGKPIKGVIFCAYQTGLLAIAFWSIFSPDGNTVAGLIELCIATVFYSVNILDAHLCVYRQQDDPTLEKIPRQQKNPWFAVCISRVLPGLGQLYIDKAVSGILFLTATLFLLKLDDFFASLLVIPPLLKAISTYHAYITFPQQKTPFYRSLIAVMAGAIFLWGLFWSHVPQWLNQRMFLIPSESMVPTLQKGDRIFVQPFHGDLPQRGDIVVFRPTSAIEVLDDEAARDDNLYYVKRLIGKPGETLRIDNGIVYINEQPLQESYIAAPPNYQWGPETIPANSYFVMGDNRNDSFDSHIWGFLPREYLFGKAYKIYWPPQRVRSLLK</sequence>
<dbReference type="PROSITE" id="PS00501">
    <property type="entry name" value="SPASE_I_1"/>
    <property type="match status" value="1"/>
</dbReference>
<keyword evidence="12" id="KW-1185">Reference proteome</keyword>
<dbReference type="Proteomes" id="UP000186868">
    <property type="component" value="Unassembled WGS sequence"/>
</dbReference>
<dbReference type="EMBL" id="MRCB01000049">
    <property type="protein sequence ID" value="OKH18538.1"/>
    <property type="molecule type" value="Genomic_DNA"/>
</dbReference>
<evidence type="ECO:0000313" key="11">
    <source>
        <dbReference type="EMBL" id="OKH18538.1"/>
    </source>
</evidence>
<feature type="transmembrane region" description="Helical" evidence="8">
    <location>
        <begin position="42"/>
        <end position="61"/>
    </location>
</feature>
<comment type="caution">
    <text evidence="8">Lacks conserved residue(s) required for the propagation of feature annotation.</text>
</comment>
<dbReference type="PANTHER" id="PTHR43390">
    <property type="entry name" value="SIGNAL PEPTIDASE I"/>
    <property type="match status" value="1"/>
</dbReference>
<reference evidence="11 12" key="1">
    <citation type="submission" date="2016-11" db="EMBL/GenBank/DDBJ databases">
        <title>Draft Genome Sequences of Nine Cyanobacterial Strains from Diverse Habitats.</title>
        <authorList>
            <person name="Zhu T."/>
            <person name="Hou S."/>
            <person name="Lu X."/>
            <person name="Hess W.R."/>
        </authorList>
    </citation>
    <scope>NUCLEOTIDE SEQUENCE [LARGE SCALE GENOMIC DNA]</scope>
    <source>
        <strain evidence="11 12">NIES-593</strain>
    </source>
</reference>
<comment type="similarity">
    <text evidence="3 9">Belongs to the peptidase S26 family.</text>
</comment>
<dbReference type="InterPro" id="IPR019758">
    <property type="entry name" value="Pept_S26A_signal_pept_1_CS"/>
</dbReference>
<name>A0A1U7H7N4_9CYAN</name>
<evidence type="ECO:0000256" key="4">
    <source>
        <dbReference type="ARBA" id="ARBA00013208"/>
    </source>
</evidence>
<dbReference type="InterPro" id="IPR000223">
    <property type="entry name" value="Pept_S26A_signal_pept_1"/>
</dbReference>
<evidence type="ECO:0000259" key="10">
    <source>
        <dbReference type="Pfam" id="PF10502"/>
    </source>
</evidence>
<evidence type="ECO:0000256" key="7">
    <source>
        <dbReference type="PIRSR" id="PIRSR600223-1"/>
    </source>
</evidence>
<proteinExistence type="inferred from homology"/>
<dbReference type="Gene3D" id="2.10.109.10">
    <property type="entry name" value="Umud Fragment, subunit A"/>
    <property type="match status" value="1"/>
</dbReference>
<organism evidence="11 12">
    <name type="scientific">Hydrococcus rivularis NIES-593</name>
    <dbReference type="NCBI Taxonomy" id="1921803"/>
    <lineage>
        <taxon>Bacteria</taxon>
        <taxon>Bacillati</taxon>
        <taxon>Cyanobacteriota</taxon>
        <taxon>Cyanophyceae</taxon>
        <taxon>Pleurocapsales</taxon>
        <taxon>Hydrococcaceae</taxon>
        <taxon>Hydrococcus</taxon>
    </lineage>
</organism>
<dbReference type="NCBIfam" id="TIGR02227">
    <property type="entry name" value="sigpep_I_bact"/>
    <property type="match status" value="1"/>
</dbReference>